<dbReference type="AlphaFoldDB" id="A0A8S1SU14"/>
<reference evidence="1" key="1">
    <citation type="submission" date="2021-01" db="EMBL/GenBank/DDBJ databases">
        <authorList>
            <consortium name="Genoscope - CEA"/>
            <person name="William W."/>
        </authorList>
    </citation>
    <scope>NUCLEOTIDE SEQUENCE</scope>
</reference>
<proteinExistence type="predicted"/>
<organism evidence="1 2">
    <name type="scientific">Paramecium octaurelia</name>
    <dbReference type="NCBI Taxonomy" id="43137"/>
    <lineage>
        <taxon>Eukaryota</taxon>
        <taxon>Sar</taxon>
        <taxon>Alveolata</taxon>
        <taxon>Ciliophora</taxon>
        <taxon>Intramacronucleata</taxon>
        <taxon>Oligohymenophorea</taxon>
        <taxon>Peniculida</taxon>
        <taxon>Parameciidae</taxon>
        <taxon>Paramecium</taxon>
    </lineage>
</organism>
<name>A0A8S1SU14_PAROT</name>
<protein>
    <submittedName>
        <fullName evidence="1">Uncharacterized protein</fullName>
    </submittedName>
</protein>
<dbReference type="OMA" id="IFIKYPQ"/>
<evidence type="ECO:0000313" key="1">
    <source>
        <dbReference type="EMBL" id="CAD8142647.1"/>
    </source>
</evidence>
<dbReference type="OrthoDB" id="310531at2759"/>
<sequence length="96" mass="11346">MVQKGSSPSKMTKLDKAHPHLWQLKLQNIHEDEKDIPNLDGTFQKQSTFNYFFNDISTLKLEVLIDERRVPLNIIKYIIFIKYPQIFQQSSPLLNE</sequence>
<keyword evidence="2" id="KW-1185">Reference proteome</keyword>
<comment type="caution">
    <text evidence="1">The sequence shown here is derived from an EMBL/GenBank/DDBJ whole genome shotgun (WGS) entry which is preliminary data.</text>
</comment>
<evidence type="ECO:0000313" key="2">
    <source>
        <dbReference type="Proteomes" id="UP000683925"/>
    </source>
</evidence>
<gene>
    <name evidence="1" type="ORF">POCTA_138.1.T0140082</name>
</gene>
<dbReference type="Proteomes" id="UP000683925">
    <property type="component" value="Unassembled WGS sequence"/>
</dbReference>
<dbReference type="EMBL" id="CAJJDP010000014">
    <property type="protein sequence ID" value="CAD8142647.1"/>
    <property type="molecule type" value="Genomic_DNA"/>
</dbReference>
<accession>A0A8S1SU14</accession>